<dbReference type="EMBL" id="JABXYR010000001">
    <property type="protein sequence ID" value="NWO22513.1"/>
    <property type="molecule type" value="Genomic_DNA"/>
</dbReference>
<evidence type="ECO:0000256" key="2">
    <source>
        <dbReference type="ARBA" id="ARBA00008053"/>
    </source>
</evidence>
<keyword evidence="4 6" id="KW-1133">Transmembrane helix</keyword>
<reference evidence="7 8" key="1">
    <citation type="submission" date="2020-06" db="EMBL/GenBank/DDBJ databases">
        <title>Mogibacterium timidum strain W9173 genomic sequence.</title>
        <authorList>
            <person name="Wade W.G."/>
            <person name="Johnston C.D."/>
            <person name="Chen T."/>
            <person name="Dewhirst F.E."/>
        </authorList>
    </citation>
    <scope>NUCLEOTIDE SEQUENCE [LARGE SCALE GENOMIC DNA]</scope>
    <source>
        <strain evidence="7 8">W9173</strain>
    </source>
</reference>
<evidence type="ECO:0000256" key="3">
    <source>
        <dbReference type="ARBA" id="ARBA00022692"/>
    </source>
</evidence>
<dbReference type="PANTHER" id="PTHR35791:SF1">
    <property type="entry name" value="UPF0754 MEMBRANE PROTEIN YHEB"/>
    <property type="match status" value="1"/>
</dbReference>
<feature type="transmembrane region" description="Helical" evidence="6">
    <location>
        <begin position="6"/>
        <end position="27"/>
    </location>
</feature>
<organism evidence="7 8">
    <name type="scientific">Mogibacterium timidum</name>
    <dbReference type="NCBI Taxonomy" id="35519"/>
    <lineage>
        <taxon>Bacteria</taxon>
        <taxon>Bacillati</taxon>
        <taxon>Bacillota</taxon>
        <taxon>Clostridia</taxon>
        <taxon>Peptostreptococcales</taxon>
        <taxon>Anaerovoracaceae</taxon>
        <taxon>Mogibacterium</taxon>
    </lineage>
</organism>
<comment type="similarity">
    <text evidence="2">Belongs to the UPF0754 family.</text>
</comment>
<dbReference type="RefSeq" id="WP_178978033.1">
    <property type="nucleotide sequence ID" value="NZ_CAUVNY010000008.1"/>
</dbReference>
<dbReference type="AlphaFoldDB" id="A0A7Y8VQ31"/>
<keyword evidence="3 6" id="KW-0812">Transmembrane</keyword>
<gene>
    <name evidence="7" type="ORF">HW270_00210</name>
</gene>
<dbReference type="PANTHER" id="PTHR35791">
    <property type="entry name" value="UPF0754 MEMBRANE PROTEIN YHEB"/>
    <property type="match status" value="1"/>
</dbReference>
<name>A0A7Y8VQ31_9FIRM</name>
<keyword evidence="8" id="KW-1185">Reference proteome</keyword>
<sequence>MFRYIVTPLIGALIGYCTNYIAVKMLFRPRREKYILGHRIPLTPGAVPKGKSRLARAVGEVISTYLVTDKDIESRALAGETEDAIVDRVMELLHADIDSGFRAATNSEEEYEALTGKLDDIVTERISDAVRSINFADIIKEKGGQIINEQLGGSMIGMFLNPETVSRLLGSISDNMGVYISEHCYKFLAPEVSINMEKLRRDNVYNIMTSTGVSDDELRAKIREIYRKTVRAVVPEVISKLDIAGMVKRKIDDMEVEQLEDMVMEVMRKELNTIVNLGALIGFLLGLINLIF</sequence>
<proteinExistence type="inferred from homology"/>
<protein>
    <submittedName>
        <fullName evidence="7">DUF445 family protein</fullName>
    </submittedName>
</protein>
<accession>A0A7Y8VQ31</accession>
<dbReference type="Proteomes" id="UP000526307">
    <property type="component" value="Unassembled WGS sequence"/>
</dbReference>
<comment type="subcellular location">
    <subcellularLocation>
        <location evidence="1">Endomembrane system</location>
    </subcellularLocation>
</comment>
<feature type="transmembrane region" description="Helical" evidence="6">
    <location>
        <begin position="271"/>
        <end position="291"/>
    </location>
</feature>
<evidence type="ECO:0000313" key="8">
    <source>
        <dbReference type="Proteomes" id="UP000526307"/>
    </source>
</evidence>
<comment type="caution">
    <text evidence="7">The sequence shown here is derived from an EMBL/GenBank/DDBJ whole genome shotgun (WGS) entry which is preliminary data.</text>
</comment>
<evidence type="ECO:0000256" key="4">
    <source>
        <dbReference type="ARBA" id="ARBA00022989"/>
    </source>
</evidence>
<evidence type="ECO:0000256" key="6">
    <source>
        <dbReference type="SAM" id="Phobius"/>
    </source>
</evidence>
<dbReference type="Pfam" id="PF04286">
    <property type="entry name" value="DUF445"/>
    <property type="match status" value="2"/>
</dbReference>
<evidence type="ECO:0000313" key="7">
    <source>
        <dbReference type="EMBL" id="NWO22513.1"/>
    </source>
</evidence>
<evidence type="ECO:0000256" key="1">
    <source>
        <dbReference type="ARBA" id="ARBA00004308"/>
    </source>
</evidence>
<evidence type="ECO:0000256" key="5">
    <source>
        <dbReference type="ARBA" id="ARBA00023136"/>
    </source>
</evidence>
<dbReference type="GO" id="GO:0012505">
    <property type="term" value="C:endomembrane system"/>
    <property type="evidence" value="ECO:0007669"/>
    <property type="project" value="UniProtKB-SubCell"/>
</dbReference>
<keyword evidence="5 6" id="KW-0472">Membrane</keyword>
<dbReference type="InterPro" id="IPR007383">
    <property type="entry name" value="DUF445"/>
</dbReference>